<evidence type="ECO:0008006" key="4">
    <source>
        <dbReference type="Google" id="ProtNLM"/>
    </source>
</evidence>
<organism evidence="2 3">
    <name type="scientific">Streptomyces chrestomyceticus JCM 4735</name>
    <dbReference type="NCBI Taxonomy" id="1306181"/>
    <lineage>
        <taxon>Bacteria</taxon>
        <taxon>Bacillati</taxon>
        <taxon>Actinomycetota</taxon>
        <taxon>Actinomycetes</taxon>
        <taxon>Kitasatosporales</taxon>
        <taxon>Streptomycetaceae</taxon>
        <taxon>Streptomyces</taxon>
    </lineage>
</organism>
<dbReference type="InterPro" id="IPR021889">
    <property type="entry name" value="DUF3500"/>
</dbReference>
<evidence type="ECO:0000313" key="2">
    <source>
        <dbReference type="EMBL" id="GCD39694.1"/>
    </source>
</evidence>
<dbReference type="AlphaFoldDB" id="A0A7U9L260"/>
<protein>
    <recommendedName>
        <fullName evidence="4">DUF3500 domain-containing protein</fullName>
    </recommendedName>
</protein>
<dbReference type="EMBL" id="BHZC01000001">
    <property type="protein sequence ID" value="GCD39694.1"/>
    <property type="molecule type" value="Genomic_DNA"/>
</dbReference>
<comment type="caution">
    <text evidence="2">The sequence shown here is derived from an EMBL/GenBank/DDBJ whole genome shotgun (WGS) entry which is preliminary data.</text>
</comment>
<name>A0A7U9L260_9ACTN</name>
<dbReference type="GeneID" id="95626198"/>
<dbReference type="PANTHER" id="PTHR37489:SF1">
    <property type="entry name" value="DUF3500 DOMAIN-CONTAINING PROTEIN"/>
    <property type="match status" value="1"/>
</dbReference>
<feature type="compositionally biased region" description="Basic and acidic residues" evidence="1">
    <location>
        <begin position="307"/>
        <end position="319"/>
    </location>
</feature>
<dbReference type="Pfam" id="PF12006">
    <property type="entry name" value="DUF3500"/>
    <property type="match status" value="1"/>
</dbReference>
<evidence type="ECO:0000313" key="3">
    <source>
        <dbReference type="Proteomes" id="UP000287830"/>
    </source>
</evidence>
<evidence type="ECO:0000256" key="1">
    <source>
        <dbReference type="SAM" id="MobiDB-lite"/>
    </source>
</evidence>
<gene>
    <name evidence="2" type="ORF">OEIGOIKO_07550</name>
</gene>
<accession>A0A7U9L260</accession>
<dbReference type="RefSeq" id="WP_244955496.1">
    <property type="nucleotide sequence ID" value="NZ_BHZC01000001.1"/>
</dbReference>
<sequence>MTTMPASDDPYPEVLEAAKSFQASLGRTQRADLLHPHTFANARRWHTYPQWSLGRSGRLGVNLASLSGIQWEALTRLLEAALGTGPDRGADSVRQHIIADEYLRSTGMGDGYGRTGFRIAFLGEPTAEGRWQLQCGGHHLAVANTYEGGRLTGATPSFRAVEPCRPFSYQGHTYDPMGRKRQALRALLASLDPAQRRAAELPDRLDDLLLRPGRDWTFPTRQEGTAVADFSAGQRALALDAIRAWVEDVDDTNAARILARYEAELDETTVAYAGSARLTGTGDSVRIDGPSVWIELRMDEPYSTTEPHPHSVWRDRHTDYGGLRP</sequence>
<dbReference type="Proteomes" id="UP000287830">
    <property type="component" value="Unassembled WGS sequence"/>
</dbReference>
<feature type="region of interest" description="Disordered" evidence="1">
    <location>
        <begin position="302"/>
        <end position="325"/>
    </location>
</feature>
<dbReference type="PANTHER" id="PTHR37489">
    <property type="entry name" value="DUF3500 DOMAIN-CONTAINING PROTEIN"/>
    <property type="match status" value="1"/>
</dbReference>
<proteinExistence type="predicted"/>
<reference evidence="2 3" key="1">
    <citation type="submission" date="2018-11" db="EMBL/GenBank/DDBJ databases">
        <title>Whole genome sequence of Streptomyces chrestomyceticus NBRC 13444(T).</title>
        <authorList>
            <person name="Komaki H."/>
            <person name="Tamura T."/>
        </authorList>
    </citation>
    <scope>NUCLEOTIDE SEQUENCE [LARGE SCALE GENOMIC DNA]</scope>
    <source>
        <strain evidence="2 3">NBRC 13444</strain>
    </source>
</reference>